<evidence type="ECO:0000256" key="9">
    <source>
        <dbReference type="ARBA" id="ARBA00031306"/>
    </source>
</evidence>
<dbReference type="Gene3D" id="3.10.520.10">
    <property type="entry name" value="ApbE-like domains"/>
    <property type="match status" value="1"/>
</dbReference>
<protein>
    <recommendedName>
        <fullName evidence="3">FAD:protein FMN transferase</fullName>
        <ecNumber evidence="2">2.7.1.180</ecNumber>
    </recommendedName>
    <alternativeName>
        <fullName evidence="9">Flavin transferase</fullName>
    </alternativeName>
</protein>
<comment type="cofactor">
    <cofactor evidence="1">
        <name>Mg(2+)</name>
        <dbReference type="ChEBI" id="CHEBI:18420"/>
    </cofactor>
</comment>
<evidence type="ECO:0000256" key="7">
    <source>
        <dbReference type="ARBA" id="ARBA00022827"/>
    </source>
</evidence>
<dbReference type="EC" id="2.7.1.180" evidence="2"/>
<dbReference type="SUPFAM" id="SSF143631">
    <property type="entry name" value="ApbE-like"/>
    <property type="match status" value="1"/>
</dbReference>
<keyword evidence="4" id="KW-0285">Flavoprotein</keyword>
<name>A0ABW6S4V1_9NOCA</name>
<dbReference type="PANTHER" id="PTHR30040">
    <property type="entry name" value="THIAMINE BIOSYNTHESIS LIPOPROTEIN APBE"/>
    <property type="match status" value="1"/>
</dbReference>
<keyword evidence="5 11" id="KW-0808">Transferase</keyword>
<evidence type="ECO:0000256" key="3">
    <source>
        <dbReference type="ARBA" id="ARBA00016337"/>
    </source>
</evidence>
<sequence>MTAPTLEPDRVATADWSVWNTRARLVVTDPAHLAGAREAMCEYLDAVDRACSRFRDDSELSGLSAHPGRPVVIGPLFAEYLRTALAVAESTAGDVDPTVGAALERLGYDRDYALVANTDTATPIPVVFTPRTDWTTVLLDERTVTVPRGVRLDLGATAKAIAADRCAHLIAERFGCGTLVSLGGDIATAGAAPDGGWQIEVRDGPGEPGCRISLPAGAALATSSTVRRRWKRGGHLVHHIVDPRTGVAAETVWRTVSVAANTCLAANAAATAAVVRGRDALEPLHRSGSPARLVDRAGRITTLGGWPAEQ</sequence>
<keyword evidence="6" id="KW-0479">Metal-binding</keyword>
<dbReference type="RefSeq" id="WP_040824966.1">
    <property type="nucleotide sequence ID" value="NZ_JBIAQY010000009.1"/>
</dbReference>
<proteinExistence type="predicted"/>
<evidence type="ECO:0000313" key="12">
    <source>
        <dbReference type="Proteomes" id="UP001601992"/>
    </source>
</evidence>
<evidence type="ECO:0000256" key="4">
    <source>
        <dbReference type="ARBA" id="ARBA00022630"/>
    </source>
</evidence>
<dbReference type="InterPro" id="IPR003374">
    <property type="entry name" value="ApbE-like_sf"/>
</dbReference>
<keyword evidence="7" id="KW-0274">FAD</keyword>
<evidence type="ECO:0000256" key="8">
    <source>
        <dbReference type="ARBA" id="ARBA00022842"/>
    </source>
</evidence>
<dbReference type="EMBL" id="JBIAQY010000009">
    <property type="protein sequence ID" value="MFF3571267.1"/>
    <property type="molecule type" value="Genomic_DNA"/>
</dbReference>
<evidence type="ECO:0000256" key="1">
    <source>
        <dbReference type="ARBA" id="ARBA00001946"/>
    </source>
</evidence>
<evidence type="ECO:0000313" key="11">
    <source>
        <dbReference type="EMBL" id="MFF3571267.1"/>
    </source>
</evidence>
<dbReference type="GO" id="GO:0016740">
    <property type="term" value="F:transferase activity"/>
    <property type="evidence" value="ECO:0007669"/>
    <property type="project" value="UniProtKB-KW"/>
</dbReference>
<keyword evidence="12" id="KW-1185">Reference proteome</keyword>
<dbReference type="Pfam" id="PF02424">
    <property type="entry name" value="ApbE"/>
    <property type="match status" value="1"/>
</dbReference>
<evidence type="ECO:0000256" key="5">
    <source>
        <dbReference type="ARBA" id="ARBA00022679"/>
    </source>
</evidence>
<evidence type="ECO:0000256" key="10">
    <source>
        <dbReference type="ARBA" id="ARBA00048540"/>
    </source>
</evidence>
<dbReference type="PANTHER" id="PTHR30040:SF2">
    <property type="entry name" value="FAD:PROTEIN FMN TRANSFERASE"/>
    <property type="match status" value="1"/>
</dbReference>
<keyword evidence="8" id="KW-0460">Magnesium</keyword>
<evidence type="ECO:0000256" key="2">
    <source>
        <dbReference type="ARBA" id="ARBA00011955"/>
    </source>
</evidence>
<gene>
    <name evidence="11" type="ORF">ACFYXQ_26160</name>
</gene>
<dbReference type="InterPro" id="IPR024932">
    <property type="entry name" value="ApbE"/>
</dbReference>
<comment type="caution">
    <text evidence="11">The sequence shown here is derived from an EMBL/GenBank/DDBJ whole genome shotgun (WGS) entry which is preliminary data.</text>
</comment>
<evidence type="ECO:0000256" key="6">
    <source>
        <dbReference type="ARBA" id="ARBA00022723"/>
    </source>
</evidence>
<dbReference type="Proteomes" id="UP001601992">
    <property type="component" value="Unassembled WGS sequence"/>
</dbReference>
<reference evidence="11 12" key="1">
    <citation type="submission" date="2024-10" db="EMBL/GenBank/DDBJ databases">
        <title>The Natural Products Discovery Center: Release of the First 8490 Sequenced Strains for Exploring Actinobacteria Biosynthetic Diversity.</title>
        <authorList>
            <person name="Kalkreuter E."/>
            <person name="Kautsar S.A."/>
            <person name="Yang D."/>
            <person name="Bader C.D."/>
            <person name="Teijaro C.N."/>
            <person name="Fluegel L."/>
            <person name="Davis C.M."/>
            <person name="Simpson J.R."/>
            <person name="Lauterbach L."/>
            <person name="Steele A.D."/>
            <person name="Gui C."/>
            <person name="Meng S."/>
            <person name="Li G."/>
            <person name="Viehrig K."/>
            <person name="Ye F."/>
            <person name="Su P."/>
            <person name="Kiefer A.F."/>
            <person name="Nichols A."/>
            <person name="Cepeda A.J."/>
            <person name="Yan W."/>
            <person name="Fan B."/>
            <person name="Jiang Y."/>
            <person name="Adhikari A."/>
            <person name="Zheng C.-J."/>
            <person name="Schuster L."/>
            <person name="Cowan T.M."/>
            <person name="Smanski M.J."/>
            <person name="Chevrette M.G."/>
            <person name="De Carvalho L.P.S."/>
            <person name="Shen B."/>
        </authorList>
    </citation>
    <scope>NUCLEOTIDE SEQUENCE [LARGE SCALE GENOMIC DNA]</scope>
    <source>
        <strain evidence="11 12">NPDC002593</strain>
    </source>
</reference>
<organism evidence="11 12">
    <name type="scientific">Nocardia jiangxiensis</name>
    <dbReference type="NCBI Taxonomy" id="282685"/>
    <lineage>
        <taxon>Bacteria</taxon>
        <taxon>Bacillati</taxon>
        <taxon>Actinomycetota</taxon>
        <taxon>Actinomycetes</taxon>
        <taxon>Mycobacteriales</taxon>
        <taxon>Nocardiaceae</taxon>
        <taxon>Nocardia</taxon>
    </lineage>
</organism>
<comment type="catalytic activity">
    <reaction evidence="10">
        <text>L-threonyl-[protein] + FAD = FMN-L-threonyl-[protein] + AMP + H(+)</text>
        <dbReference type="Rhea" id="RHEA:36847"/>
        <dbReference type="Rhea" id="RHEA-COMP:11060"/>
        <dbReference type="Rhea" id="RHEA-COMP:11061"/>
        <dbReference type="ChEBI" id="CHEBI:15378"/>
        <dbReference type="ChEBI" id="CHEBI:30013"/>
        <dbReference type="ChEBI" id="CHEBI:57692"/>
        <dbReference type="ChEBI" id="CHEBI:74257"/>
        <dbReference type="ChEBI" id="CHEBI:456215"/>
        <dbReference type="EC" id="2.7.1.180"/>
    </reaction>
</comment>
<accession>A0ABW6S4V1</accession>